<organism evidence="2 3">
    <name type="scientific">Candidatus Obscuribacter phosphatis</name>
    <dbReference type="NCBI Taxonomy" id="1906157"/>
    <lineage>
        <taxon>Bacteria</taxon>
        <taxon>Bacillati</taxon>
        <taxon>Candidatus Melainabacteria</taxon>
        <taxon>Candidatus Obscuribacterales</taxon>
        <taxon>Candidatus Obscuribacteraceae</taxon>
        <taxon>Candidatus Obscuribacter</taxon>
    </lineage>
</organism>
<comment type="caution">
    <text evidence="2">The sequence shown here is derived from an EMBL/GenBank/DDBJ whole genome shotgun (WGS) entry which is preliminary data.</text>
</comment>
<evidence type="ECO:0000256" key="1">
    <source>
        <dbReference type="SAM" id="Phobius"/>
    </source>
</evidence>
<evidence type="ECO:0000313" key="2">
    <source>
        <dbReference type="EMBL" id="MBN8661778.1"/>
    </source>
</evidence>
<dbReference type="AlphaFoldDB" id="A0A8J7PHE3"/>
<dbReference type="EMBL" id="JAFLCK010000024">
    <property type="protein sequence ID" value="MBN8661778.1"/>
    <property type="molecule type" value="Genomic_DNA"/>
</dbReference>
<feature type="transmembrane region" description="Helical" evidence="1">
    <location>
        <begin position="56"/>
        <end position="77"/>
    </location>
</feature>
<keyword evidence="1" id="KW-0472">Membrane</keyword>
<name>A0A8J7PHE3_9BACT</name>
<sequence>MIFDSNFWPLAMLVALVSAGIFAAFNLFFKEAKPSDDDRYSYRYNERKPYNRKRTLMLGCIASAVASLLLVRLVLYYFMPDFQGSYFGYYWPLFAAVVPSSVLALFMHEWRGKSIALSILALVTLFIVVPTVQYTYNAWGPSNAQRFAAQPKILIAAADEEMPPTDPNRMVRVTKKNAAFKGQTALTSSPDANLGSKYKIDADAYDLQSIGGHRYWVAPLEFANFADSMNFGEPVSPGYVVVDAQDPNKDAFLKLGYSMTLFEEGNFGLNLNRHLYKLGYTDGLLVDAKFEADDSWKPHWVVTYIKRPFGGIAGREITKVIVVDVSERTPKVVEYKFGEQPHWIERANPEGLIKEYAENWGMYSGDFAKNNYWSVFFGVRKDGTLKPSEFDLNYTTTEHSVWVMPMTSTRDSDHSVAGVLVADTTKNEMIYYPGLRGFNVGATVVDTMSHAPGTGQFKNFSVESVQLYSIYGELTWVGIYTSPQSVGSSYLAVGLLHAHGQNSADVVIAPDMQRALALYSNQLAKRGKEKDGITREAHESKEVAGKIFRISVLPGNAQQQQAVYAFLIEGDKRIFTLTRDTYAKVPFVQPGDHVRFSYLDIQGPELAVTSFTAVEIEADGKASESAEPARK</sequence>
<protein>
    <submittedName>
        <fullName evidence="2">Uncharacterized protein</fullName>
    </submittedName>
</protein>
<gene>
    <name evidence="2" type="ORF">J0M35_15535</name>
</gene>
<feature type="transmembrane region" description="Helical" evidence="1">
    <location>
        <begin position="89"/>
        <end position="108"/>
    </location>
</feature>
<feature type="transmembrane region" description="Helical" evidence="1">
    <location>
        <begin position="6"/>
        <end position="29"/>
    </location>
</feature>
<reference evidence="2" key="1">
    <citation type="submission" date="2021-02" db="EMBL/GenBank/DDBJ databases">
        <title>Genome-Resolved Metagenomics of a Microbial Community Performing Photosynthetic Biological Nutrient Removal.</title>
        <authorList>
            <person name="Mcdaniel E.A."/>
        </authorList>
    </citation>
    <scope>NUCLEOTIDE SEQUENCE</scope>
    <source>
        <strain evidence="2">UWPOB_OBS1</strain>
    </source>
</reference>
<keyword evidence="1" id="KW-1133">Transmembrane helix</keyword>
<dbReference type="Proteomes" id="UP000664277">
    <property type="component" value="Unassembled WGS sequence"/>
</dbReference>
<evidence type="ECO:0000313" key="3">
    <source>
        <dbReference type="Proteomes" id="UP000664277"/>
    </source>
</evidence>
<accession>A0A8J7PHE3</accession>
<proteinExistence type="predicted"/>
<keyword evidence="1" id="KW-0812">Transmembrane</keyword>
<feature type="transmembrane region" description="Helical" evidence="1">
    <location>
        <begin position="115"/>
        <end position="136"/>
    </location>
</feature>